<dbReference type="Pfam" id="PF06338">
    <property type="entry name" value="ComK"/>
    <property type="match status" value="1"/>
</dbReference>
<evidence type="ECO:0000313" key="1">
    <source>
        <dbReference type="EMBL" id="MDQ0174718.1"/>
    </source>
</evidence>
<dbReference type="PIRSF" id="PIRSF011560">
    <property type="entry name" value="ComK"/>
    <property type="match status" value="1"/>
</dbReference>
<dbReference type="EMBL" id="JAUSTT010000002">
    <property type="protein sequence ID" value="MDQ0174718.1"/>
    <property type="molecule type" value="Genomic_DNA"/>
</dbReference>
<organism evidence="1 2">
    <name type="scientific">Bacillus chungangensis</name>
    <dbReference type="NCBI Taxonomy" id="587633"/>
    <lineage>
        <taxon>Bacteria</taxon>
        <taxon>Bacillati</taxon>
        <taxon>Bacillota</taxon>
        <taxon>Bacilli</taxon>
        <taxon>Bacillales</taxon>
        <taxon>Bacillaceae</taxon>
        <taxon>Bacillus</taxon>
    </lineage>
</organism>
<proteinExistence type="predicted"/>
<dbReference type="RefSeq" id="WP_307226419.1">
    <property type="nucleotide sequence ID" value="NZ_JAUSTT010000002.1"/>
</dbReference>
<reference evidence="1 2" key="1">
    <citation type="submission" date="2023-07" db="EMBL/GenBank/DDBJ databases">
        <title>Genomic Encyclopedia of Type Strains, Phase IV (KMG-IV): sequencing the most valuable type-strain genomes for metagenomic binning, comparative biology and taxonomic classification.</title>
        <authorList>
            <person name="Goeker M."/>
        </authorList>
    </citation>
    <scope>NUCLEOTIDE SEQUENCE [LARGE SCALE GENOMIC DNA]</scope>
    <source>
        <strain evidence="1 2">DSM 23837</strain>
    </source>
</reference>
<dbReference type="InterPro" id="IPR010461">
    <property type="entry name" value="ComK"/>
</dbReference>
<accession>A0ABT9WN53</accession>
<comment type="caution">
    <text evidence="1">The sequence shown here is derived from an EMBL/GenBank/DDBJ whole genome shotgun (WGS) entry which is preliminary data.</text>
</comment>
<sequence length="193" mass="22400">MKTSRKESMRIIEEYEINPETMAILPFQYGTKIYSKVIEVNNQFISPFKPLAIIKKSCEFFGSSYPGRKEGTKHLIGVTHKSPIIIDSHTPIIALPTTSPSNLECIWLLFVHIAHFEKQESGTTVVVFRNNQKLVIPISKNSFNNQMSRGSRLQVKFMQNMEYMEQKYIKKSIYLWPKKASERRGIYDTEDES</sequence>
<gene>
    <name evidence="1" type="ORF">J2S08_000551</name>
</gene>
<keyword evidence="2" id="KW-1185">Reference proteome</keyword>
<name>A0ABT9WN53_9BACI</name>
<dbReference type="Proteomes" id="UP001223586">
    <property type="component" value="Unassembled WGS sequence"/>
</dbReference>
<protein>
    <submittedName>
        <fullName evidence="1">Competence protein ComK</fullName>
    </submittedName>
</protein>
<evidence type="ECO:0000313" key="2">
    <source>
        <dbReference type="Proteomes" id="UP001223586"/>
    </source>
</evidence>